<sequence length="256" mass="30968">MADISIPIPFLGKIIEYFDKSFFLKYYQYSHSKYIEHLYNSNWHIIDKCGFSYKICLENIYKNDINDNSFFMIKNISTEKIENLTIKIVAESIYGDYIQNIYIDNLLSNEKPNIFILNQIPFQELEFYKESIIPTYNSIYIQVIGINYKIVDEKSVKIRPTFYSLLNDRWDKKWNINWNLRYIEEGKSFLREYIYFRVLNGDILFLLEKTKNPIKIIRYKINMFLTSKYIISSLFWVLLWSGRIDVDKSGYYRIKI</sequence>
<dbReference type="EMBL" id="LCUJ01000002">
    <property type="protein sequence ID" value="OCL99586.1"/>
    <property type="molecule type" value="Genomic_DNA"/>
</dbReference>
<evidence type="ECO:0000313" key="2">
    <source>
        <dbReference type="Proteomes" id="UP000093281"/>
    </source>
</evidence>
<dbReference type="RefSeq" id="WP_066185567.1">
    <property type="nucleotide sequence ID" value="NZ_LCUJ01000002.1"/>
</dbReference>
<accession>A0A1C0B7K9</accession>
<evidence type="ECO:0000313" key="1">
    <source>
        <dbReference type="EMBL" id="OCL99586.1"/>
    </source>
</evidence>
<dbReference type="Proteomes" id="UP000093281">
    <property type="component" value="Unassembled WGS sequence"/>
</dbReference>
<comment type="caution">
    <text evidence="1">The sequence shown here is derived from an EMBL/GenBank/DDBJ whole genome shotgun (WGS) entry which is preliminary data.</text>
</comment>
<name>A0A1C0B7K9_9BACT</name>
<protein>
    <submittedName>
        <fullName evidence="1">Uncharacterized protein</fullName>
    </submittedName>
</protein>
<dbReference type="AlphaFoldDB" id="A0A1C0B7K9"/>
<proteinExistence type="predicted"/>
<reference evidence="2" key="1">
    <citation type="submission" date="2015-05" db="EMBL/GenBank/DDBJ databases">
        <authorList>
            <person name="Rovetto F."/>
            <person name="Cocolin L."/>
            <person name="Illeghems K."/>
            <person name="Van Nieuwerburgh F."/>
            <person name="Houf K."/>
        </authorList>
    </citation>
    <scope>NUCLEOTIDE SEQUENCE [LARGE SCALE GENOMIC DNA]</scope>
    <source>
        <strain evidence="2">DU22</strain>
    </source>
</reference>
<organism evidence="1 2">
    <name type="scientific">Aliarcobacter thereius</name>
    <dbReference type="NCBI Taxonomy" id="544718"/>
    <lineage>
        <taxon>Bacteria</taxon>
        <taxon>Pseudomonadati</taxon>
        <taxon>Campylobacterota</taxon>
        <taxon>Epsilonproteobacteria</taxon>
        <taxon>Campylobacterales</taxon>
        <taxon>Arcobacteraceae</taxon>
        <taxon>Aliarcobacter</taxon>
    </lineage>
</organism>
<gene>
    <name evidence="1" type="ORF">AAX29_00631</name>
</gene>